<dbReference type="AlphaFoldDB" id="A0A3T0N6A0"/>
<feature type="transmembrane region" description="Helical" evidence="6">
    <location>
        <begin position="170"/>
        <end position="189"/>
    </location>
</feature>
<reference evidence="8 9" key="1">
    <citation type="submission" date="2018-10" db="EMBL/GenBank/DDBJ databases">
        <title>Parasedimentitalea marina sp. nov., a psychrophilic bacterium isolated from deep seawater of the New Britain Trench.</title>
        <authorList>
            <person name="Cao J."/>
        </authorList>
    </citation>
    <scope>NUCLEOTIDE SEQUENCE [LARGE SCALE GENOMIC DNA]</scope>
    <source>
        <strain evidence="8 9">W43</strain>
    </source>
</reference>
<feature type="transmembrane region" description="Helical" evidence="6">
    <location>
        <begin position="229"/>
        <end position="248"/>
    </location>
</feature>
<accession>A0A3T0N6A0</accession>
<feature type="transmembrane region" description="Helical" evidence="6">
    <location>
        <begin position="143"/>
        <end position="163"/>
    </location>
</feature>
<feature type="transmembrane region" description="Helical" evidence="6">
    <location>
        <begin position="89"/>
        <end position="110"/>
    </location>
</feature>
<evidence type="ECO:0000256" key="6">
    <source>
        <dbReference type="SAM" id="Phobius"/>
    </source>
</evidence>
<comment type="similarity">
    <text evidence="2">Belongs to the drug/metabolite transporter (DMT) superfamily. 10 TMS drug/metabolite exporter (DME) (TC 2.A.7.3) family.</text>
</comment>
<dbReference type="GO" id="GO:0016020">
    <property type="term" value="C:membrane"/>
    <property type="evidence" value="ECO:0007669"/>
    <property type="project" value="UniProtKB-SubCell"/>
</dbReference>
<name>A0A3T0N6A0_9RHOB</name>
<dbReference type="Proteomes" id="UP000283063">
    <property type="component" value="Chromosome"/>
</dbReference>
<keyword evidence="9" id="KW-1185">Reference proteome</keyword>
<keyword evidence="4 6" id="KW-1133">Transmembrane helix</keyword>
<dbReference type="OrthoDB" id="7818056at2"/>
<sequence>MLQAVILMFIAMSMIPAGDLCGKLLTSSGIATPGFIASSRFVVGSALLLPFVPRGAYALLKDWRMWLRALLLVGGIFSVQTALKTEPLADVFAAFFVGPIISYVLSAIFLREPTTKLRSVLMLVGFAGVILVVRPGFGGSVNLLWAILAGGFYGAFLTTGRWLAHLGSPLELSLIQLLLAALFMLPIGLANLPDFTLSTSALTVGSAAFSMLGNLILLYAYSRVAATKLAPMVYFQLIAAVTLGWAAFGQLPDMLTWLGLAVVVSAGLGSAMLRR</sequence>
<evidence type="ECO:0000256" key="2">
    <source>
        <dbReference type="ARBA" id="ARBA00009853"/>
    </source>
</evidence>
<evidence type="ECO:0000256" key="4">
    <source>
        <dbReference type="ARBA" id="ARBA00022989"/>
    </source>
</evidence>
<dbReference type="InterPro" id="IPR000620">
    <property type="entry name" value="EamA_dom"/>
</dbReference>
<evidence type="ECO:0000256" key="5">
    <source>
        <dbReference type="ARBA" id="ARBA00023136"/>
    </source>
</evidence>
<feature type="transmembrane region" description="Helical" evidence="6">
    <location>
        <begin position="117"/>
        <end position="137"/>
    </location>
</feature>
<feature type="transmembrane region" description="Helical" evidence="6">
    <location>
        <begin position="65"/>
        <end position="83"/>
    </location>
</feature>
<feature type="domain" description="EamA" evidence="7">
    <location>
        <begin position="4"/>
        <end position="133"/>
    </location>
</feature>
<dbReference type="InterPro" id="IPR037185">
    <property type="entry name" value="EmrE-like"/>
</dbReference>
<keyword evidence="5 6" id="KW-0472">Membrane</keyword>
<protein>
    <submittedName>
        <fullName evidence="8">DMT family transporter</fullName>
    </submittedName>
</protein>
<dbReference type="PANTHER" id="PTHR22911">
    <property type="entry name" value="ACYL-MALONYL CONDENSING ENZYME-RELATED"/>
    <property type="match status" value="1"/>
</dbReference>
<proteinExistence type="inferred from homology"/>
<dbReference type="Pfam" id="PF00892">
    <property type="entry name" value="EamA"/>
    <property type="match status" value="2"/>
</dbReference>
<evidence type="ECO:0000256" key="3">
    <source>
        <dbReference type="ARBA" id="ARBA00022692"/>
    </source>
</evidence>
<comment type="subcellular location">
    <subcellularLocation>
        <location evidence="1">Membrane</location>
        <topology evidence="1">Multi-pass membrane protein</topology>
    </subcellularLocation>
</comment>
<dbReference type="PANTHER" id="PTHR22911:SF6">
    <property type="entry name" value="SOLUTE CARRIER FAMILY 35 MEMBER G1"/>
    <property type="match status" value="1"/>
</dbReference>
<evidence type="ECO:0000256" key="1">
    <source>
        <dbReference type="ARBA" id="ARBA00004141"/>
    </source>
</evidence>
<organism evidence="8 9">
    <name type="scientific">Parasedimentitalea marina</name>
    <dbReference type="NCBI Taxonomy" id="2483033"/>
    <lineage>
        <taxon>Bacteria</taxon>
        <taxon>Pseudomonadati</taxon>
        <taxon>Pseudomonadota</taxon>
        <taxon>Alphaproteobacteria</taxon>
        <taxon>Rhodobacterales</taxon>
        <taxon>Paracoccaceae</taxon>
        <taxon>Parasedimentitalea</taxon>
    </lineage>
</organism>
<evidence type="ECO:0000259" key="7">
    <source>
        <dbReference type="Pfam" id="PF00892"/>
    </source>
</evidence>
<dbReference type="KEGG" id="sedi:EBB79_17520"/>
<keyword evidence="3 6" id="KW-0812">Transmembrane</keyword>
<feature type="transmembrane region" description="Helical" evidence="6">
    <location>
        <begin position="201"/>
        <end position="222"/>
    </location>
</feature>
<feature type="transmembrane region" description="Helical" evidence="6">
    <location>
        <begin position="254"/>
        <end position="273"/>
    </location>
</feature>
<feature type="transmembrane region" description="Helical" evidence="6">
    <location>
        <begin position="33"/>
        <end position="53"/>
    </location>
</feature>
<evidence type="ECO:0000313" key="8">
    <source>
        <dbReference type="EMBL" id="AZV79489.1"/>
    </source>
</evidence>
<dbReference type="EMBL" id="CP033219">
    <property type="protein sequence ID" value="AZV79489.1"/>
    <property type="molecule type" value="Genomic_DNA"/>
</dbReference>
<evidence type="ECO:0000313" key="9">
    <source>
        <dbReference type="Proteomes" id="UP000283063"/>
    </source>
</evidence>
<feature type="domain" description="EamA" evidence="7">
    <location>
        <begin position="143"/>
        <end position="265"/>
    </location>
</feature>
<dbReference type="SUPFAM" id="SSF103481">
    <property type="entry name" value="Multidrug resistance efflux transporter EmrE"/>
    <property type="match status" value="2"/>
</dbReference>
<gene>
    <name evidence="8" type="ORF">EBB79_17520</name>
</gene>